<dbReference type="GeneTree" id="ENSGT00940000168487"/>
<dbReference type="SUPFAM" id="SSF48403">
    <property type="entry name" value="Ankyrin repeat"/>
    <property type="match status" value="1"/>
</dbReference>
<evidence type="ECO:0000256" key="3">
    <source>
        <dbReference type="PROSITE-ProRule" id="PRU00023"/>
    </source>
</evidence>
<accession>A0A3B3HMB0</accession>
<dbReference type="STRING" id="8090.ENSORLP00000032844"/>
<dbReference type="Ensembl" id="ENSORLT00000036832.1">
    <property type="protein sequence ID" value="ENSORLP00000031693.1"/>
    <property type="gene ID" value="ENSORLG00000023855.1"/>
</dbReference>
<keyword evidence="2 3" id="KW-0040">ANK repeat</keyword>
<keyword evidence="5" id="KW-1185">Reference proteome</keyword>
<feature type="repeat" description="ANK" evidence="3">
    <location>
        <begin position="35"/>
        <end position="67"/>
    </location>
</feature>
<protein>
    <submittedName>
        <fullName evidence="4">Uncharacterized protein</fullName>
    </submittedName>
</protein>
<dbReference type="PROSITE" id="PS50088">
    <property type="entry name" value="ANK_REPEAT"/>
    <property type="match status" value="2"/>
</dbReference>
<dbReference type="AlphaFoldDB" id="A0A3B3HMB0"/>
<evidence type="ECO:0000313" key="4">
    <source>
        <dbReference type="Ensembl" id="ENSORLP00000032844.1"/>
    </source>
</evidence>
<dbReference type="GO" id="GO:2000812">
    <property type="term" value="P:regulation of barbed-end actin filament capping"/>
    <property type="evidence" value="ECO:0000318"/>
    <property type="project" value="GO_Central"/>
</dbReference>
<evidence type="ECO:0000313" key="5">
    <source>
        <dbReference type="Proteomes" id="UP000001038"/>
    </source>
</evidence>
<dbReference type="InterPro" id="IPR036770">
    <property type="entry name" value="Ankyrin_rpt-contain_sf"/>
</dbReference>
<dbReference type="CTD" id="136319"/>
<dbReference type="OrthoDB" id="194358at2759"/>
<feature type="repeat" description="ANK" evidence="3">
    <location>
        <begin position="68"/>
        <end position="100"/>
    </location>
</feature>
<evidence type="ECO:0000256" key="2">
    <source>
        <dbReference type="ARBA" id="ARBA00023043"/>
    </source>
</evidence>
<dbReference type="GO" id="GO:0005634">
    <property type="term" value="C:nucleus"/>
    <property type="evidence" value="ECO:0000318"/>
    <property type="project" value="GO_Central"/>
</dbReference>
<dbReference type="GeneID" id="101157746"/>
<dbReference type="GO" id="GO:0005737">
    <property type="term" value="C:cytoplasm"/>
    <property type="evidence" value="ECO:0000318"/>
    <property type="project" value="GO_Central"/>
</dbReference>
<evidence type="ECO:0000256" key="1">
    <source>
        <dbReference type="ARBA" id="ARBA00022737"/>
    </source>
</evidence>
<name>A0A3B3HMB0_ORYLA</name>
<reference evidence="4" key="2">
    <citation type="submission" date="2025-05" db="UniProtKB">
        <authorList>
            <consortium name="Ensembl"/>
        </authorList>
    </citation>
    <scope>IDENTIFICATION</scope>
    <source>
        <strain evidence="4">Hd-rR</strain>
    </source>
</reference>
<dbReference type="Proteomes" id="UP000001038">
    <property type="component" value="Chromosome 23"/>
</dbReference>
<sequence length="119" mass="12933">MADNKELAWALKTGDLEEVKAKVKTNKEANGILENGRNPLHVASDYGHVDVVEYLISVGADINAKDKYGFTPLISACFEGHLQCVKLLLEKGADRSIKGPNDQTAFEAADSEAIKALFK</sequence>
<keyword evidence="1" id="KW-0677">Repeat</keyword>
<dbReference type="PANTHER" id="PTHR24171">
    <property type="entry name" value="ANKYRIN REPEAT DOMAIN-CONTAINING PROTEIN 39-RELATED"/>
    <property type="match status" value="1"/>
</dbReference>
<reference evidence="4 5" key="1">
    <citation type="journal article" date="2007" name="Nature">
        <title>The medaka draft genome and insights into vertebrate genome evolution.</title>
        <authorList>
            <person name="Kasahara M."/>
            <person name="Naruse K."/>
            <person name="Sasaki S."/>
            <person name="Nakatani Y."/>
            <person name="Qu W."/>
            <person name="Ahsan B."/>
            <person name="Yamada T."/>
            <person name="Nagayasu Y."/>
            <person name="Doi K."/>
            <person name="Kasai Y."/>
            <person name="Jindo T."/>
            <person name="Kobayashi D."/>
            <person name="Shimada A."/>
            <person name="Toyoda A."/>
            <person name="Kuroki Y."/>
            <person name="Fujiyama A."/>
            <person name="Sasaki T."/>
            <person name="Shimizu A."/>
            <person name="Asakawa S."/>
            <person name="Shimizu N."/>
            <person name="Hashimoto S."/>
            <person name="Yang J."/>
            <person name="Lee Y."/>
            <person name="Matsushima K."/>
            <person name="Sugano S."/>
            <person name="Sakaizumi M."/>
            <person name="Narita T."/>
            <person name="Ohishi K."/>
            <person name="Haga S."/>
            <person name="Ohta F."/>
            <person name="Nomoto H."/>
            <person name="Nogata K."/>
            <person name="Morishita T."/>
            <person name="Endo T."/>
            <person name="Shin-I T."/>
            <person name="Takeda H."/>
            <person name="Morishita S."/>
            <person name="Kohara Y."/>
        </authorList>
    </citation>
    <scope>NUCLEOTIDE SEQUENCE [LARGE SCALE GENOMIC DNA]</scope>
    <source>
        <strain evidence="4 5">Hd-rR</strain>
    </source>
</reference>
<dbReference type="Gene3D" id="1.25.40.20">
    <property type="entry name" value="Ankyrin repeat-containing domain"/>
    <property type="match status" value="1"/>
</dbReference>
<dbReference type="InterPro" id="IPR002110">
    <property type="entry name" value="Ankyrin_rpt"/>
</dbReference>
<dbReference type="Ensembl" id="ENSORLT00000035606.1">
    <property type="protein sequence ID" value="ENSORLP00000032844.1"/>
    <property type="gene ID" value="ENSORLG00000023855.1"/>
</dbReference>
<dbReference type="RefSeq" id="XP_023808183.1">
    <property type="nucleotide sequence ID" value="XM_023952415.1"/>
</dbReference>
<dbReference type="PRINTS" id="PR01415">
    <property type="entry name" value="ANKYRIN"/>
</dbReference>
<dbReference type="Bgee" id="ENSORLG00000023855">
    <property type="expression patterns" value="Expressed in pharyngeal gill and 14 other cell types or tissues"/>
</dbReference>
<dbReference type="KEGG" id="ola:101157746"/>
<gene>
    <name evidence="4" type="primary">mtpn</name>
</gene>
<organism evidence="4 5">
    <name type="scientific">Oryzias latipes</name>
    <name type="common">Japanese rice fish</name>
    <name type="synonym">Japanese killifish</name>
    <dbReference type="NCBI Taxonomy" id="8090"/>
    <lineage>
        <taxon>Eukaryota</taxon>
        <taxon>Metazoa</taxon>
        <taxon>Chordata</taxon>
        <taxon>Craniata</taxon>
        <taxon>Vertebrata</taxon>
        <taxon>Euteleostomi</taxon>
        <taxon>Actinopterygii</taxon>
        <taxon>Neopterygii</taxon>
        <taxon>Teleostei</taxon>
        <taxon>Neoteleostei</taxon>
        <taxon>Acanthomorphata</taxon>
        <taxon>Ovalentaria</taxon>
        <taxon>Atherinomorphae</taxon>
        <taxon>Beloniformes</taxon>
        <taxon>Adrianichthyidae</taxon>
        <taxon>Oryziinae</taxon>
        <taxon>Oryzias</taxon>
    </lineage>
</organism>
<dbReference type="PROSITE" id="PS50297">
    <property type="entry name" value="ANK_REP_REGION"/>
    <property type="match status" value="2"/>
</dbReference>
<proteinExistence type="predicted"/>
<dbReference type="Pfam" id="PF12796">
    <property type="entry name" value="Ank_2"/>
    <property type="match status" value="1"/>
</dbReference>
<dbReference type="SMART" id="SM00248">
    <property type="entry name" value="ANK"/>
    <property type="match status" value="2"/>
</dbReference>